<name>E6LCS3_ENTI1</name>
<protein>
    <recommendedName>
        <fullName evidence="3">Flavodoxin-like fold domain-containing protein</fullName>
    </recommendedName>
</protein>
<dbReference type="eggNOG" id="COG2249">
    <property type="taxonomic scope" value="Bacteria"/>
</dbReference>
<dbReference type="Gene3D" id="3.40.50.360">
    <property type="match status" value="1"/>
</dbReference>
<gene>
    <name evidence="4" type="ORF">HMPREF9088_0163</name>
</gene>
<proteinExistence type="inferred from homology"/>
<feature type="domain" description="Flavodoxin-like fold" evidence="3">
    <location>
        <begin position="2"/>
        <end position="86"/>
    </location>
</feature>
<evidence type="ECO:0000313" key="5">
    <source>
        <dbReference type="Proteomes" id="UP000010296"/>
    </source>
</evidence>
<dbReference type="GO" id="GO:0003955">
    <property type="term" value="F:NAD(P)H dehydrogenase (quinone) activity"/>
    <property type="evidence" value="ECO:0007669"/>
    <property type="project" value="TreeGrafter"/>
</dbReference>
<dbReference type="PANTHER" id="PTHR10204:SF34">
    <property type="entry name" value="NAD(P)H DEHYDROGENASE [QUINONE] 1 ISOFORM 1"/>
    <property type="match status" value="1"/>
</dbReference>
<dbReference type="Pfam" id="PF02525">
    <property type="entry name" value="Flavodoxin_2"/>
    <property type="match status" value="1"/>
</dbReference>
<dbReference type="AlphaFoldDB" id="E6LCS3"/>
<sequence length="104" mass="12088">MYQLNFQPVLAGEDTIHVEEGNFVRDQEIFPPDVLVEQEKILQIGLPIYVFPIWWNGMPAIMKGYFDRVFQNGFAYSFESEEPKKEFCGEEGVVFDTDWLASSK</sequence>
<keyword evidence="5" id="KW-1185">Reference proteome</keyword>
<evidence type="ECO:0000259" key="3">
    <source>
        <dbReference type="Pfam" id="PF02525"/>
    </source>
</evidence>
<dbReference type="RefSeq" id="WP_007207184.1">
    <property type="nucleotide sequence ID" value="NZ_GL622241.1"/>
</dbReference>
<evidence type="ECO:0000313" key="4">
    <source>
        <dbReference type="EMBL" id="EFU74933.1"/>
    </source>
</evidence>
<evidence type="ECO:0000256" key="1">
    <source>
        <dbReference type="ARBA" id="ARBA00006252"/>
    </source>
</evidence>
<comment type="caution">
    <text evidence="4">The sequence shown here is derived from an EMBL/GenBank/DDBJ whole genome shotgun (WGS) entry which is preliminary data.</text>
</comment>
<keyword evidence="2" id="KW-0560">Oxidoreductase</keyword>
<dbReference type="InterPro" id="IPR003680">
    <property type="entry name" value="Flavodoxin_fold"/>
</dbReference>
<dbReference type="InterPro" id="IPR051545">
    <property type="entry name" value="NAD(P)H_dehydrogenase_qn"/>
</dbReference>
<dbReference type="Proteomes" id="UP000010296">
    <property type="component" value="Unassembled WGS sequence"/>
</dbReference>
<dbReference type="GO" id="GO:0005829">
    <property type="term" value="C:cytosol"/>
    <property type="evidence" value="ECO:0007669"/>
    <property type="project" value="TreeGrafter"/>
</dbReference>
<dbReference type="HOGENOM" id="CLU_2245790_0_0_9"/>
<dbReference type="InterPro" id="IPR029039">
    <property type="entry name" value="Flavoprotein-like_sf"/>
</dbReference>
<dbReference type="PANTHER" id="PTHR10204">
    <property type="entry name" value="NAD P H OXIDOREDUCTASE-RELATED"/>
    <property type="match status" value="1"/>
</dbReference>
<accession>E6LCS3</accession>
<dbReference type="EMBL" id="AEPV01000004">
    <property type="protein sequence ID" value="EFU74933.1"/>
    <property type="molecule type" value="Genomic_DNA"/>
</dbReference>
<evidence type="ECO:0000256" key="2">
    <source>
        <dbReference type="ARBA" id="ARBA00023002"/>
    </source>
</evidence>
<dbReference type="SUPFAM" id="SSF52218">
    <property type="entry name" value="Flavoproteins"/>
    <property type="match status" value="1"/>
</dbReference>
<reference evidence="4 5" key="1">
    <citation type="submission" date="2010-12" db="EMBL/GenBank/DDBJ databases">
        <authorList>
            <person name="Muzny D."/>
            <person name="Qin X."/>
            <person name="Deng J."/>
            <person name="Jiang H."/>
            <person name="Liu Y."/>
            <person name="Qu J."/>
            <person name="Song X.-Z."/>
            <person name="Zhang L."/>
            <person name="Thornton R."/>
            <person name="Coyle M."/>
            <person name="Francisco L."/>
            <person name="Jackson L."/>
            <person name="Javaid M."/>
            <person name="Korchina V."/>
            <person name="Kovar C."/>
            <person name="Mata R."/>
            <person name="Mathew T."/>
            <person name="Ngo R."/>
            <person name="Nguyen L."/>
            <person name="Nguyen N."/>
            <person name="Okwuonu G."/>
            <person name="Ongeri F."/>
            <person name="Pham C."/>
            <person name="Simmons D."/>
            <person name="Wilczek-Boney K."/>
            <person name="Hale W."/>
            <person name="Jakkamsetti A."/>
            <person name="Pham P."/>
            <person name="Ruth R."/>
            <person name="San Lucas F."/>
            <person name="Warren J."/>
            <person name="Zhang J."/>
            <person name="Zhao Z."/>
            <person name="Zhou C."/>
            <person name="Zhu D."/>
            <person name="Lee S."/>
            <person name="Bess C."/>
            <person name="Blankenburg K."/>
            <person name="Forbes L."/>
            <person name="Fu Q."/>
            <person name="Gubbala S."/>
            <person name="Hirani K."/>
            <person name="Jayaseelan J.C."/>
            <person name="Lara F."/>
            <person name="Munidasa M."/>
            <person name="Palculict T."/>
            <person name="Patil S."/>
            <person name="Pu L.-L."/>
            <person name="Saada N."/>
            <person name="Tang L."/>
            <person name="Weissenberger G."/>
            <person name="Zhu Y."/>
            <person name="Hemphill L."/>
            <person name="Shang Y."/>
            <person name="Youmans B."/>
            <person name="Ayvaz T."/>
            <person name="Ross M."/>
            <person name="Santibanez J."/>
            <person name="Aqrawi P."/>
            <person name="Gross S."/>
            <person name="Joshi V."/>
            <person name="Fowler G."/>
            <person name="Nazareth L."/>
            <person name="Reid J."/>
            <person name="Worley K."/>
            <person name="Petrosino J."/>
            <person name="Highlander S."/>
            <person name="Gibbs R."/>
        </authorList>
    </citation>
    <scope>NUCLEOTIDE SEQUENCE [LARGE SCALE GENOMIC DNA]</scope>
    <source>
        <strain evidence="5">DSM 15952 / CCUG 50447 / LMG 22039 / TP 1.5</strain>
    </source>
</reference>
<dbReference type="PATRIC" id="fig|888064.11.peg.539"/>
<dbReference type="STRING" id="888064.HMPREF9088_0163"/>
<organism evidence="4 5">
    <name type="scientific">Enterococcus italicus (strain DSM 15952 / CCUG 50447 / LMG 22039 / TP 1.5)</name>
    <dbReference type="NCBI Taxonomy" id="888064"/>
    <lineage>
        <taxon>Bacteria</taxon>
        <taxon>Bacillati</taxon>
        <taxon>Bacillota</taxon>
        <taxon>Bacilli</taxon>
        <taxon>Lactobacillales</taxon>
        <taxon>Enterococcaceae</taxon>
        <taxon>Enterococcus</taxon>
    </lineage>
</organism>
<comment type="similarity">
    <text evidence="1">Belongs to the NAD(P)H dehydrogenase (quinone) family.</text>
</comment>